<dbReference type="Pfam" id="PF21167">
    <property type="entry name" value="DUF6851"/>
    <property type="match status" value="1"/>
</dbReference>
<dbReference type="Pfam" id="PF22778">
    <property type="entry name" value="VCPO_2nd"/>
    <property type="match status" value="1"/>
</dbReference>
<dbReference type="InterPro" id="IPR036938">
    <property type="entry name" value="PAP2/HPO_sf"/>
</dbReference>
<dbReference type="Gene3D" id="2.160.20.160">
    <property type="match status" value="1"/>
</dbReference>
<dbReference type="SUPFAM" id="SSF51120">
    <property type="entry name" value="beta-Roll"/>
    <property type="match status" value="2"/>
</dbReference>
<sequence length="826" mass="86721">MRRDRTPAATPGFFAPQVVNDRLHFGTKGDDTVTLGTGVISSLLRDGNDTVTALGALKSLRAGNGDDTATMMQGARWVDLGRGDDTLLAEGRVDQLRAGSGDDDITLQDGARRVSLGSGDDRLDAAGTVEDLNAGSGDDTVTLDGGGGKIRLGSGDDMLLAQAHVATVDAGSGDDDVTLEAGAGLVRLGGGDDRLTTDGSAGAAFGGTGTDTLVLTGHLGSYDIAISGHEVSFTGRFSGEVFTAKGFENVSFADADLSIDELAAIYADPEVPVIRVGGGTQTVTVNDTDPTVSVIWDRTVQQMIIENVGPNGPTVASRAYAMVHTAIYDAWASYDDVAVRVSFDLEGDNDGLFALAVATEANKAKAMSYAAYTVLSNLLPGHEALLETVMQDRLGYELTDDGSVEAAIGIDAAEDILGLRINDGANQSGGYAGSFTPTNPGPDQINDITAWTPESVPIDPEGVLPLQSFLTPQWEDVEGFALLEDAAGDTDFSATLPPPPKDFFTDAFAGSQLDFGAQTITLSAALSLDGTDYMAGDVIPVSKDLIGTVINQGFIDQAMQVVDISAALTDEQKIIAEFWEDAGQTAFPPGTFMTFAQFVSARDGHTLDEDAAMFLAMGNAVFDAGIATWHAKVEYDYARPVRAIRDLGELGLIGEWGTDEVTGEEGYVIEAWGGLDETGAGRGTRTILAENFVTFQRPNGDASPPFSEYTSGHSGFSAAGAEVLLRFTGSDDFGGFVTFAPDSIQFEPGVPFAETTLSWDTFSDAADEAGLSRLYGGIHFNDGDMNGRALGRQVGADAYDLAQMFLDGTAQDADRPFYTDDFMFIA</sequence>
<comment type="caution">
    <text evidence="3">The sequence shown here is derived from an EMBL/GenBank/DDBJ whole genome shotgun (WGS) entry which is preliminary data.</text>
</comment>
<dbReference type="OrthoDB" id="7624131at2"/>
<proteinExistence type="predicted"/>
<dbReference type="SUPFAM" id="SSF48317">
    <property type="entry name" value="Acid phosphatase/Vanadium-dependent haloperoxidase"/>
    <property type="match status" value="1"/>
</dbReference>
<gene>
    <name evidence="3" type="ORF">DKT77_00535</name>
</gene>
<protein>
    <submittedName>
        <fullName evidence="3">Calcium-binding protein</fullName>
    </submittedName>
</protein>
<organism evidence="3 4">
    <name type="scientific">Meridianimarinicoccus roseus</name>
    <dbReference type="NCBI Taxonomy" id="2072018"/>
    <lineage>
        <taxon>Bacteria</taxon>
        <taxon>Pseudomonadati</taxon>
        <taxon>Pseudomonadota</taxon>
        <taxon>Alphaproteobacteria</taxon>
        <taxon>Rhodobacterales</taxon>
        <taxon>Paracoccaceae</taxon>
        <taxon>Meridianimarinicoccus</taxon>
    </lineage>
</organism>
<evidence type="ECO:0000313" key="4">
    <source>
        <dbReference type="Proteomes" id="UP000245680"/>
    </source>
</evidence>
<dbReference type="InterPro" id="IPR049283">
    <property type="entry name" value="DUF6851"/>
</dbReference>
<dbReference type="AlphaFoldDB" id="A0A2V2LFS0"/>
<dbReference type="InterPro" id="IPR052559">
    <property type="entry name" value="V-haloperoxidase"/>
</dbReference>
<accession>A0A2V2LFS0</accession>
<name>A0A2V2LFS0_9RHOB</name>
<evidence type="ECO:0000259" key="2">
    <source>
        <dbReference type="Pfam" id="PF22778"/>
    </source>
</evidence>
<dbReference type="CDD" id="cd03398">
    <property type="entry name" value="PAP2_haloperoxidase"/>
    <property type="match status" value="1"/>
</dbReference>
<dbReference type="Gene3D" id="1.10.606.20">
    <property type="match status" value="2"/>
</dbReference>
<evidence type="ECO:0000313" key="3">
    <source>
        <dbReference type="EMBL" id="PWR04488.1"/>
    </source>
</evidence>
<dbReference type="InterPro" id="IPR011049">
    <property type="entry name" value="Serralysin-like_metalloprot_C"/>
</dbReference>
<dbReference type="PANTHER" id="PTHR34599:SF2">
    <property type="entry name" value="TRAF-TYPE DOMAIN-CONTAINING PROTEIN"/>
    <property type="match status" value="1"/>
</dbReference>
<feature type="domain" description="Vanadium-dependent haloperoxidase NapH1-like second helical-bundle" evidence="2">
    <location>
        <begin position="613"/>
        <end position="812"/>
    </location>
</feature>
<keyword evidence="4" id="KW-1185">Reference proteome</keyword>
<dbReference type="InterPro" id="IPR055161">
    <property type="entry name" value="NapH1-like_2nd"/>
</dbReference>
<reference evidence="3 4" key="1">
    <citation type="submission" date="2018-05" db="EMBL/GenBank/DDBJ databases">
        <title>Rhodobacteraceae gen. nov., sp. nov. isolated from sea water.</title>
        <authorList>
            <person name="Ren Y."/>
        </authorList>
    </citation>
    <scope>NUCLEOTIDE SEQUENCE [LARGE SCALE GENOMIC DNA]</scope>
    <source>
        <strain evidence="3 4">TG-679</strain>
    </source>
</reference>
<dbReference type="RefSeq" id="WP_109809790.1">
    <property type="nucleotide sequence ID" value="NZ_QGKU01000003.1"/>
</dbReference>
<dbReference type="EMBL" id="QGKU01000003">
    <property type="protein sequence ID" value="PWR04488.1"/>
    <property type="molecule type" value="Genomic_DNA"/>
</dbReference>
<dbReference type="Proteomes" id="UP000245680">
    <property type="component" value="Unassembled WGS sequence"/>
</dbReference>
<feature type="domain" description="DUF6851" evidence="1">
    <location>
        <begin position="322"/>
        <end position="432"/>
    </location>
</feature>
<evidence type="ECO:0000259" key="1">
    <source>
        <dbReference type="Pfam" id="PF21167"/>
    </source>
</evidence>
<dbReference type="PANTHER" id="PTHR34599">
    <property type="entry name" value="PEROXIDASE-RELATED"/>
    <property type="match status" value="1"/>
</dbReference>